<dbReference type="Proteomes" id="UP000054691">
    <property type="component" value="Unassembled WGS sequence"/>
</dbReference>
<proteinExistence type="predicted"/>
<organism evidence="3 5">
    <name type="scientific">Legionella gratiana</name>
    <dbReference type="NCBI Taxonomy" id="45066"/>
    <lineage>
        <taxon>Bacteria</taxon>
        <taxon>Pseudomonadati</taxon>
        <taxon>Pseudomonadota</taxon>
        <taxon>Gammaproteobacteria</taxon>
        <taxon>Legionellales</taxon>
        <taxon>Legionellaceae</taxon>
        <taxon>Legionella</taxon>
    </lineage>
</organism>
<reference evidence="2 4" key="1">
    <citation type="submission" date="2015-11" db="EMBL/GenBank/DDBJ databases">
        <title>Genomic analysis of 38 Legionella species identifies large and diverse effector repertoires.</title>
        <authorList>
            <person name="Burstein D."/>
            <person name="Amaro F."/>
            <person name="Zusman T."/>
            <person name="Lifshitz Z."/>
            <person name="Cohen O."/>
            <person name="Gilbert J.A."/>
            <person name="Pupko T."/>
            <person name="Shuman H.A."/>
            <person name="Segal G."/>
        </authorList>
    </citation>
    <scope>NUCLEOTIDE SEQUENCE [LARGE SCALE GENOMIC DNA]</scope>
    <source>
        <strain evidence="2 4">Lyon 8420412</strain>
    </source>
</reference>
<name>A0A378J8C9_9GAMM</name>
<reference evidence="3 5" key="2">
    <citation type="submission" date="2018-06" db="EMBL/GenBank/DDBJ databases">
        <authorList>
            <consortium name="Pathogen Informatics"/>
            <person name="Doyle S."/>
        </authorList>
    </citation>
    <scope>NUCLEOTIDE SEQUENCE [LARGE SCALE GENOMIC DNA]</scope>
    <source>
        <strain evidence="3 5">NCTC12388</strain>
    </source>
</reference>
<evidence type="ECO:0000256" key="1">
    <source>
        <dbReference type="SAM" id="SignalP"/>
    </source>
</evidence>
<evidence type="ECO:0000313" key="2">
    <source>
        <dbReference type="EMBL" id="KTD10654.1"/>
    </source>
</evidence>
<dbReference type="RefSeq" id="WP_058498771.1">
    <property type="nucleotide sequence ID" value="NZ_CAAAHW010000001.1"/>
</dbReference>
<dbReference type="EMBL" id="LNYE01000022">
    <property type="protein sequence ID" value="KTD10654.1"/>
    <property type="molecule type" value="Genomic_DNA"/>
</dbReference>
<dbReference type="OrthoDB" id="5636981at2"/>
<dbReference type="AlphaFoldDB" id="A0A378J8C9"/>
<dbReference type="Proteomes" id="UP000254476">
    <property type="component" value="Unassembled WGS sequence"/>
</dbReference>
<keyword evidence="1" id="KW-0732">Signal</keyword>
<accession>A0A378J8C9</accession>
<keyword evidence="4" id="KW-1185">Reference proteome</keyword>
<evidence type="ECO:0000313" key="4">
    <source>
        <dbReference type="Proteomes" id="UP000054691"/>
    </source>
</evidence>
<gene>
    <name evidence="2" type="ORF">Lgra_1620</name>
    <name evidence="3" type="ORF">NCTC12388_01150</name>
</gene>
<evidence type="ECO:0000313" key="5">
    <source>
        <dbReference type="Proteomes" id="UP000254476"/>
    </source>
</evidence>
<protein>
    <submittedName>
        <fullName evidence="3">Uncharacterized protein</fullName>
    </submittedName>
</protein>
<evidence type="ECO:0000313" key="3">
    <source>
        <dbReference type="EMBL" id="STX43626.1"/>
    </source>
</evidence>
<sequence>MKGKSFIGLMVSALSLTTAAHADFTFYSSTNDCKNVSGNWKGAGTATHNRWIKCHYEGSGTISELDSAGNFTLEVEARKLSGSTFCPSYTKHALTGVCTNGQVTVKTEYGNLTGNFSTNSGSSNGTLTVLPGIDVDVEILFQRVAK</sequence>
<dbReference type="EMBL" id="UGOB01000001">
    <property type="protein sequence ID" value="STX43626.1"/>
    <property type="molecule type" value="Genomic_DNA"/>
</dbReference>
<feature type="chain" id="PRO_5016738501" evidence="1">
    <location>
        <begin position="23"/>
        <end position="146"/>
    </location>
</feature>
<feature type="signal peptide" evidence="1">
    <location>
        <begin position="1"/>
        <end position="22"/>
    </location>
</feature>